<evidence type="ECO:0000259" key="7">
    <source>
        <dbReference type="PROSITE" id="PS51158"/>
    </source>
</evidence>
<gene>
    <name evidence="8" type="ORF">PBRASI_LOCUS3686</name>
</gene>
<dbReference type="GO" id="GO:0005524">
    <property type="term" value="F:ATP binding"/>
    <property type="evidence" value="ECO:0007669"/>
    <property type="project" value="InterPro"/>
</dbReference>
<comment type="subcellular location">
    <subcellularLocation>
        <location evidence="1">Secreted</location>
    </subcellularLocation>
</comment>
<name>A0A9N9FBT6_9GLOM</name>
<dbReference type="Gene3D" id="3.20.200.10">
    <property type="entry name" value="MHCK/EF2 kinase"/>
    <property type="match status" value="1"/>
</dbReference>
<dbReference type="PROSITE" id="PS51158">
    <property type="entry name" value="ALPHA_KINASE"/>
    <property type="match status" value="1"/>
</dbReference>
<evidence type="ECO:0000256" key="2">
    <source>
        <dbReference type="ARBA" id="ARBA00022525"/>
    </source>
</evidence>
<evidence type="ECO:0000313" key="8">
    <source>
        <dbReference type="EMBL" id="CAG8522226.1"/>
    </source>
</evidence>
<dbReference type="PANTHER" id="PTHR47763">
    <property type="entry name" value="ALPHA-PROTEIN KINASE VWKA"/>
    <property type="match status" value="1"/>
</dbReference>
<evidence type="ECO:0000313" key="9">
    <source>
        <dbReference type="Proteomes" id="UP000789739"/>
    </source>
</evidence>
<dbReference type="InterPro" id="IPR052969">
    <property type="entry name" value="Thr-specific_kinase-like"/>
</dbReference>
<dbReference type="Gene3D" id="3.40.50.410">
    <property type="entry name" value="von Willebrand factor, type A domain"/>
    <property type="match status" value="1"/>
</dbReference>
<dbReference type="CDD" id="cd00198">
    <property type="entry name" value="vWFA"/>
    <property type="match status" value="1"/>
</dbReference>
<protein>
    <submittedName>
        <fullName evidence="8">11810_t:CDS:1</fullName>
    </submittedName>
</protein>
<dbReference type="AlphaFoldDB" id="A0A9N9FBT6"/>
<dbReference type="Pfam" id="PF02816">
    <property type="entry name" value="Alpha_kinase"/>
    <property type="match status" value="1"/>
</dbReference>
<dbReference type="InterPro" id="IPR011009">
    <property type="entry name" value="Kinase-like_dom_sf"/>
</dbReference>
<dbReference type="InterPro" id="IPR036465">
    <property type="entry name" value="vWFA_dom_sf"/>
</dbReference>
<dbReference type="InterPro" id="IPR056861">
    <property type="entry name" value="HMCN1-like_VWA"/>
</dbReference>
<feature type="domain" description="Alpha-type protein kinase" evidence="7">
    <location>
        <begin position="354"/>
        <end position="600"/>
    </location>
</feature>
<keyword evidence="9" id="KW-1185">Reference proteome</keyword>
<sequence length="600" mass="67724">MQKFFCFHNKAKSKPKAKDAEANSDSTTATLVASALISDLEKQNHPEISSKRYIDDAESKNGATVVSSSLIPDLEKLNLPEERLKRYIDEVEAKESHSDSDLELRNKAAALRENAISKTLNKIKRSMEVDLCFVLDCTSSMYGHIAAAKDCILQVVNYVKSTNPSIKICVGFCGYRDHCDGRKRLQILDFTSSYEKFRAYLSHVPATGGGDTPEDVLGGLNAAITKLSWRHGTRILLHIGDCPPHGRRYHAVDDTYPDGDPHGLTAESVLTEMQIENILYFFGKVTDQTDTMIEVFRSIIGEFPVFDLVGGDPITLIDRLYKAACSAITSSVTLTSTIGSDIKNVYSMRKKRLEMNPNEPDWNESVSHTGVVLWYRTPKTVGELKHHGYFNKSNLFSRNFSFKMSAEPFSAGAERYAYFGMDTKSEPNRKVVIKEYLSLKQHTNLIEKYLEAVEVSTVAHYLSVKFNLAIKRMDVKKVNFLEVKLLRSTIDFKTQYYAVEPRLQDAEFKRFNVNSGVIVELRPSLEAFAHFTYEYTNKYLVVYDLQGVELSDEFFLTDPAIHCVDPLRFGKTNLGVKGITNCFLANHKCNDICKKLGLSR</sequence>
<dbReference type="PANTHER" id="PTHR47763:SF4">
    <property type="entry name" value="ALPHA-PROTEIN KINASE VWKA"/>
    <property type="match status" value="1"/>
</dbReference>
<dbReference type="SUPFAM" id="SSF53300">
    <property type="entry name" value="vWA-like"/>
    <property type="match status" value="1"/>
</dbReference>
<evidence type="ECO:0000256" key="6">
    <source>
        <dbReference type="ARBA" id="ARBA00022777"/>
    </source>
</evidence>
<dbReference type="Gene3D" id="3.30.200.20">
    <property type="entry name" value="Phosphorylase Kinase, domain 1"/>
    <property type="match status" value="1"/>
</dbReference>
<keyword evidence="4" id="KW-0808">Transferase</keyword>
<dbReference type="OrthoDB" id="301415at2759"/>
<proteinExistence type="predicted"/>
<dbReference type="Proteomes" id="UP000789739">
    <property type="component" value="Unassembled WGS sequence"/>
</dbReference>
<evidence type="ECO:0000256" key="5">
    <source>
        <dbReference type="ARBA" id="ARBA00022729"/>
    </source>
</evidence>
<keyword evidence="6" id="KW-0418">Kinase</keyword>
<dbReference type="SUPFAM" id="SSF56112">
    <property type="entry name" value="Protein kinase-like (PK-like)"/>
    <property type="match status" value="1"/>
</dbReference>
<accession>A0A9N9FBT6</accession>
<dbReference type="EMBL" id="CAJVPI010000343">
    <property type="protein sequence ID" value="CAG8522226.1"/>
    <property type="molecule type" value="Genomic_DNA"/>
</dbReference>
<reference evidence="8" key="1">
    <citation type="submission" date="2021-06" db="EMBL/GenBank/DDBJ databases">
        <authorList>
            <person name="Kallberg Y."/>
            <person name="Tangrot J."/>
            <person name="Rosling A."/>
        </authorList>
    </citation>
    <scope>NUCLEOTIDE SEQUENCE</scope>
    <source>
        <strain evidence="8">BR232B</strain>
    </source>
</reference>
<dbReference type="CDD" id="cd16970">
    <property type="entry name" value="Alpha_kinase_VwkA_like"/>
    <property type="match status" value="1"/>
</dbReference>
<organism evidence="8 9">
    <name type="scientific">Paraglomus brasilianum</name>
    <dbReference type="NCBI Taxonomy" id="144538"/>
    <lineage>
        <taxon>Eukaryota</taxon>
        <taxon>Fungi</taxon>
        <taxon>Fungi incertae sedis</taxon>
        <taxon>Mucoromycota</taxon>
        <taxon>Glomeromycotina</taxon>
        <taxon>Glomeromycetes</taxon>
        <taxon>Paraglomerales</taxon>
        <taxon>Paraglomeraceae</taxon>
        <taxon>Paraglomus</taxon>
    </lineage>
</organism>
<evidence type="ECO:0000256" key="3">
    <source>
        <dbReference type="ARBA" id="ARBA00022527"/>
    </source>
</evidence>
<evidence type="ECO:0000256" key="4">
    <source>
        <dbReference type="ARBA" id="ARBA00022679"/>
    </source>
</evidence>
<dbReference type="SMART" id="SM00811">
    <property type="entry name" value="Alpha_kinase"/>
    <property type="match status" value="1"/>
</dbReference>
<dbReference type="GO" id="GO:0004674">
    <property type="term" value="F:protein serine/threonine kinase activity"/>
    <property type="evidence" value="ECO:0007669"/>
    <property type="project" value="UniProtKB-KW"/>
</dbReference>
<keyword evidence="3" id="KW-0723">Serine/threonine-protein kinase</keyword>
<comment type="caution">
    <text evidence="8">The sequence shown here is derived from an EMBL/GenBank/DDBJ whole genome shotgun (WGS) entry which is preliminary data.</text>
</comment>
<evidence type="ECO:0000256" key="1">
    <source>
        <dbReference type="ARBA" id="ARBA00004613"/>
    </source>
</evidence>
<dbReference type="Pfam" id="PF25106">
    <property type="entry name" value="VWA_4"/>
    <property type="match status" value="1"/>
</dbReference>
<dbReference type="InterPro" id="IPR004166">
    <property type="entry name" value="a-kinase_dom"/>
</dbReference>
<keyword evidence="2" id="KW-0964">Secreted</keyword>
<keyword evidence="5" id="KW-0732">Signal</keyword>